<evidence type="ECO:0000313" key="2">
    <source>
        <dbReference type="Proteomes" id="UP001500567"/>
    </source>
</evidence>
<dbReference type="EMBL" id="BAABDJ010000002">
    <property type="protein sequence ID" value="GAA3997758.1"/>
    <property type="molecule type" value="Genomic_DNA"/>
</dbReference>
<dbReference type="Proteomes" id="UP001500567">
    <property type="component" value="Unassembled WGS sequence"/>
</dbReference>
<gene>
    <name evidence="1" type="ORF">GCM10022408_05630</name>
</gene>
<evidence type="ECO:0000313" key="1">
    <source>
        <dbReference type="EMBL" id="GAA3997758.1"/>
    </source>
</evidence>
<reference evidence="2" key="1">
    <citation type="journal article" date="2019" name="Int. J. Syst. Evol. Microbiol.">
        <title>The Global Catalogue of Microorganisms (GCM) 10K type strain sequencing project: providing services to taxonomists for standard genome sequencing and annotation.</title>
        <authorList>
            <consortium name="The Broad Institute Genomics Platform"/>
            <consortium name="The Broad Institute Genome Sequencing Center for Infectious Disease"/>
            <person name="Wu L."/>
            <person name="Ma J."/>
        </authorList>
    </citation>
    <scope>NUCLEOTIDE SEQUENCE [LARGE SCALE GENOMIC DNA]</scope>
    <source>
        <strain evidence="2">JCM 17224</strain>
    </source>
</reference>
<comment type="caution">
    <text evidence="1">The sequence shown here is derived from an EMBL/GenBank/DDBJ whole genome shotgun (WGS) entry which is preliminary data.</text>
</comment>
<organism evidence="1 2">
    <name type="scientific">Hymenobacter fastidiosus</name>
    <dbReference type="NCBI Taxonomy" id="486264"/>
    <lineage>
        <taxon>Bacteria</taxon>
        <taxon>Pseudomonadati</taxon>
        <taxon>Bacteroidota</taxon>
        <taxon>Cytophagia</taxon>
        <taxon>Cytophagales</taxon>
        <taxon>Hymenobacteraceae</taxon>
        <taxon>Hymenobacter</taxon>
    </lineage>
</organism>
<name>A0ABP7RHS5_9BACT</name>
<dbReference type="RefSeq" id="WP_345070844.1">
    <property type="nucleotide sequence ID" value="NZ_BAABDJ010000002.1"/>
</dbReference>
<proteinExistence type="predicted"/>
<keyword evidence="2" id="KW-1185">Reference proteome</keyword>
<protein>
    <submittedName>
        <fullName evidence="1">Uncharacterized protein</fullName>
    </submittedName>
</protein>
<sequence>MKPPLAAPPPLASAPAPAAVAPGFRRELTSGPYRYVVSTRGPAGARVLAVRAGQNSQELTTAPDTIAGEVQEVQLAKLTTGPGDELLIFLRDDRRNAAGTVRDDWFGGQHWDPMEPLPPLTGVAARGYRGQDQSEVRGNTLQRSFPVYQSADAPGCPSGGRRTIRYRMAGSSLEFRQVEVLNEPRATG</sequence>
<accession>A0ABP7RHS5</accession>